<protein>
    <submittedName>
        <fullName evidence="2">Uncharacterized protein</fullName>
    </submittedName>
</protein>
<sequence>MICILLSIWLPRISRPSHRPDEDVIYAHFDASLIPATTFKVSSNTIPTLYLGWKLIGSFRALPSALFLHELASSKRLSALRALPFIRHHLDFALLVPTFGTEETTLPRAPAACDLRGRRRPGLDTDSALRLRTHSLRQLHDARHARSPGSTPPGPSPLGSTSPNTRSSGCTTLRHHTLH</sequence>
<gene>
    <name evidence="2" type="ORF">PsYK624_093620</name>
</gene>
<name>A0A9P3GE31_9APHY</name>
<dbReference type="AlphaFoldDB" id="A0A9P3GE31"/>
<proteinExistence type="predicted"/>
<feature type="region of interest" description="Disordered" evidence="1">
    <location>
        <begin position="138"/>
        <end position="179"/>
    </location>
</feature>
<dbReference type="EMBL" id="BPQB01000031">
    <property type="protein sequence ID" value="GJE93203.1"/>
    <property type="molecule type" value="Genomic_DNA"/>
</dbReference>
<organism evidence="2 3">
    <name type="scientific">Phanerochaete sordida</name>
    <dbReference type="NCBI Taxonomy" id="48140"/>
    <lineage>
        <taxon>Eukaryota</taxon>
        <taxon>Fungi</taxon>
        <taxon>Dikarya</taxon>
        <taxon>Basidiomycota</taxon>
        <taxon>Agaricomycotina</taxon>
        <taxon>Agaricomycetes</taxon>
        <taxon>Polyporales</taxon>
        <taxon>Phanerochaetaceae</taxon>
        <taxon>Phanerochaete</taxon>
    </lineage>
</organism>
<comment type="caution">
    <text evidence="2">The sequence shown here is derived from an EMBL/GenBank/DDBJ whole genome shotgun (WGS) entry which is preliminary data.</text>
</comment>
<accession>A0A9P3GE31</accession>
<evidence type="ECO:0000313" key="3">
    <source>
        <dbReference type="Proteomes" id="UP000703269"/>
    </source>
</evidence>
<dbReference type="Proteomes" id="UP000703269">
    <property type="component" value="Unassembled WGS sequence"/>
</dbReference>
<evidence type="ECO:0000256" key="1">
    <source>
        <dbReference type="SAM" id="MobiDB-lite"/>
    </source>
</evidence>
<keyword evidence="3" id="KW-1185">Reference proteome</keyword>
<reference evidence="2 3" key="1">
    <citation type="submission" date="2021-08" db="EMBL/GenBank/DDBJ databases">
        <title>Draft Genome Sequence of Phanerochaete sordida strain YK-624.</title>
        <authorList>
            <person name="Mori T."/>
            <person name="Dohra H."/>
            <person name="Suzuki T."/>
            <person name="Kawagishi H."/>
            <person name="Hirai H."/>
        </authorList>
    </citation>
    <scope>NUCLEOTIDE SEQUENCE [LARGE SCALE GENOMIC DNA]</scope>
    <source>
        <strain evidence="2 3">YK-624</strain>
    </source>
</reference>
<evidence type="ECO:0000313" key="2">
    <source>
        <dbReference type="EMBL" id="GJE93203.1"/>
    </source>
</evidence>